<comment type="caution">
    <text evidence="1">The sequence shown here is derived from an EMBL/GenBank/DDBJ whole genome shotgun (WGS) entry which is preliminary data.</text>
</comment>
<organism evidence="1 2">
    <name type="scientific">Flavobacterium chungangensis</name>
    <dbReference type="NCBI Taxonomy" id="2708132"/>
    <lineage>
        <taxon>Bacteria</taxon>
        <taxon>Pseudomonadati</taxon>
        <taxon>Bacteroidota</taxon>
        <taxon>Flavobacteriia</taxon>
        <taxon>Flavobacteriales</taxon>
        <taxon>Flavobacteriaceae</taxon>
        <taxon>Flavobacterium</taxon>
    </lineage>
</organism>
<evidence type="ECO:0008006" key="3">
    <source>
        <dbReference type="Google" id="ProtNLM"/>
    </source>
</evidence>
<accession>A0ABV8ZG20</accession>
<gene>
    <name evidence="1" type="ORF">ACFO3N_07025</name>
</gene>
<reference evidence="2" key="1">
    <citation type="journal article" date="2019" name="Int. J. Syst. Evol. Microbiol.">
        <title>The Global Catalogue of Microorganisms (GCM) 10K type strain sequencing project: providing services to taxonomists for standard genome sequencing and annotation.</title>
        <authorList>
            <consortium name="The Broad Institute Genomics Platform"/>
            <consortium name="The Broad Institute Genome Sequencing Center for Infectious Disease"/>
            <person name="Wu L."/>
            <person name="Ma J."/>
        </authorList>
    </citation>
    <scope>NUCLEOTIDE SEQUENCE [LARGE SCALE GENOMIC DNA]</scope>
    <source>
        <strain evidence="2">NBRC 103627</strain>
    </source>
</reference>
<sequence length="332" mass="39138">MKNTILILALLFILPSCKENNNTKQIKMSDLTSKNFIETMQKTIKHYDYEPIYYLTYEQNICYSEILINDIPVNKNYKEIAYGDGNSINDYIFKSGIQKVTFRLYPAAKGKDFDYHTLNEETDMKIVISESDNIDRNKKGKEIASYLTPTINKLDQYGNSITQFIATGKTYYEASFTFEAKVPYKFNSLDKGQDLRKWNQEKLQKKVVDFYKNQLMLLNEKKIEEYFSYLELKEKETCQSLFYNRKELQEVLDSYLESFTIPNYEFQPLENYKLKLYGDGKIVCLELISSDPKMKDKSALWAKFDEGDGMMADFLQYYLYIPEGEDELVILR</sequence>
<keyword evidence="2" id="KW-1185">Reference proteome</keyword>
<name>A0ABV8ZG20_9FLAO</name>
<dbReference type="RefSeq" id="WP_379796346.1">
    <property type="nucleotide sequence ID" value="NZ_JBHSFY010000003.1"/>
</dbReference>
<proteinExistence type="predicted"/>
<dbReference type="Proteomes" id="UP001596003">
    <property type="component" value="Unassembled WGS sequence"/>
</dbReference>
<evidence type="ECO:0000313" key="2">
    <source>
        <dbReference type="Proteomes" id="UP001596003"/>
    </source>
</evidence>
<evidence type="ECO:0000313" key="1">
    <source>
        <dbReference type="EMBL" id="MFC4476810.1"/>
    </source>
</evidence>
<dbReference type="EMBL" id="JBHSFY010000003">
    <property type="protein sequence ID" value="MFC4476810.1"/>
    <property type="molecule type" value="Genomic_DNA"/>
</dbReference>
<protein>
    <recommendedName>
        <fullName evidence="3">DUF3828 domain-containing protein</fullName>
    </recommendedName>
</protein>